<evidence type="ECO:0000256" key="1">
    <source>
        <dbReference type="SAM" id="Phobius"/>
    </source>
</evidence>
<sequence length="73" mass="8466">MSVNNGDGNLDDVLKKFNTFGRYHLQTAFLMFYGLSVSIMHCSNYVFVAEKTGYSVTMLFRDELEFIFMFKKG</sequence>
<keyword evidence="3" id="KW-1185">Reference proteome</keyword>
<accession>A0A8S4SFN5</accession>
<feature type="transmembrane region" description="Helical" evidence="1">
    <location>
        <begin position="28"/>
        <end position="48"/>
    </location>
</feature>
<keyword evidence="1" id="KW-0812">Transmembrane</keyword>
<gene>
    <name evidence="2" type="primary">jg14978</name>
    <name evidence="2" type="ORF">PAEG_LOCUS24210</name>
</gene>
<reference evidence="2" key="1">
    <citation type="submission" date="2022-03" db="EMBL/GenBank/DDBJ databases">
        <authorList>
            <person name="Lindestad O."/>
        </authorList>
    </citation>
    <scope>NUCLEOTIDE SEQUENCE</scope>
</reference>
<dbReference type="AlphaFoldDB" id="A0A8S4SFN5"/>
<organism evidence="2 3">
    <name type="scientific">Pararge aegeria aegeria</name>
    <dbReference type="NCBI Taxonomy" id="348720"/>
    <lineage>
        <taxon>Eukaryota</taxon>
        <taxon>Metazoa</taxon>
        <taxon>Ecdysozoa</taxon>
        <taxon>Arthropoda</taxon>
        <taxon>Hexapoda</taxon>
        <taxon>Insecta</taxon>
        <taxon>Pterygota</taxon>
        <taxon>Neoptera</taxon>
        <taxon>Endopterygota</taxon>
        <taxon>Lepidoptera</taxon>
        <taxon>Glossata</taxon>
        <taxon>Ditrysia</taxon>
        <taxon>Papilionoidea</taxon>
        <taxon>Nymphalidae</taxon>
        <taxon>Satyrinae</taxon>
        <taxon>Satyrini</taxon>
        <taxon>Parargina</taxon>
        <taxon>Pararge</taxon>
    </lineage>
</organism>
<keyword evidence="1" id="KW-1133">Transmembrane helix</keyword>
<dbReference type="OrthoDB" id="2261376at2759"/>
<evidence type="ECO:0000313" key="2">
    <source>
        <dbReference type="EMBL" id="CAH2262754.1"/>
    </source>
</evidence>
<evidence type="ECO:0000313" key="3">
    <source>
        <dbReference type="Proteomes" id="UP000838756"/>
    </source>
</evidence>
<keyword evidence="1" id="KW-0472">Membrane</keyword>
<proteinExistence type="predicted"/>
<name>A0A8S4SFN5_9NEOP</name>
<dbReference type="Proteomes" id="UP000838756">
    <property type="component" value="Unassembled WGS sequence"/>
</dbReference>
<comment type="caution">
    <text evidence="2">The sequence shown here is derived from an EMBL/GenBank/DDBJ whole genome shotgun (WGS) entry which is preliminary data.</text>
</comment>
<dbReference type="EMBL" id="CAKXAJ010026216">
    <property type="protein sequence ID" value="CAH2262754.1"/>
    <property type="molecule type" value="Genomic_DNA"/>
</dbReference>
<protein>
    <submittedName>
        <fullName evidence="2">Jg14978 protein</fullName>
    </submittedName>
</protein>